<name>A0A5J5C981_9PERO</name>
<protein>
    <submittedName>
        <fullName evidence="2">Uncharacterized protein</fullName>
    </submittedName>
</protein>
<organism evidence="2 3">
    <name type="scientific">Etheostoma spectabile</name>
    <name type="common">orangethroat darter</name>
    <dbReference type="NCBI Taxonomy" id="54343"/>
    <lineage>
        <taxon>Eukaryota</taxon>
        <taxon>Metazoa</taxon>
        <taxon>Chordata</taxon>
        <taxon>Craniata</taxon>
        <taxon>Vertebrata</taxon>
        <taxon>Euteleostomi</taxon>
        <taxon>Actinopterygii</taxon>
        <taxon>Neopterygii</taxon>
        <taxon>Teleostei</taxon>
        <taxon>Neoteleostei</taxon>
        <taxon>Acanthomorphata</taxon>
        <taxon>Eupercaria</taxon>
        <taxon>Perciformes</taxon>
        <taxon>Percoidei</taxon>
        <taxon>Percidae</taxon>
        <taxon>Etheostomatinae</taxon>
        <taxon>Etheostoma</taxon>
    </lineage>
</organism>
<keyword evidence="3" id="KW-1185">Reference proteome</keyword>
<dbReference type="AlphaFoldDB" id="A0A5J5C981"/>
<evidence type="ECO:0000313" key="3">
    <source>
        <dbReference type="Proteomes" id="UP000327493"/>
    </source>
</evidence>
<evidence type="ECO:0000256" key="1">
    <source>
        <dbReference type="SAM" id="SignalP"/>
    </source>
</evidence>
<gene>
    <name evidence="2" type="ORF">FQN60_007329</name>
</gene>
<accession>A0A5J5C981</accession>
<feature type="chain" id="PRO_5023859148" evidence="1">
    <location>
        <begin position="21"/>
        <end position="42"/>
    </location>
</feature>
<dbReference type="Proteomes" id="UP000327493">
    <property type="component" value="Unassembled WGS sequence"/>
</dbReference>
<evidence type="ECO:0000313" key="2">
    <source>
        <dbReference type="EMBL" id="KAA8577793.1"/>
    </source>
</evidence>
<keyword evidence="1" id="KW-0732">Signal</keyword>
<dbReference type="EMBL" id="VOFY01001928">
    <property type="protein sequence ID" value="KAA8577793.1"/>
    <property type="molecule type" value="Genomic_DNA"/>
</dbReference>
<proteinExistence type="predicted"/>
<comment type="caution">
    <text evidence="2">The sequence shown here is derived from an EMBL/GenBank/DDBJ whole genome shotgun (WGS) entry which is preliminary data.</text>
</comment>
<sequence length="42" mass="4461">MVTAVAMVLLHVLRCHVHLATLCGAQLRPAVPCNAAQRPAMP</sequence>
<feature type="signal peptide" evidence="1">
    <location>
        <begin position="1"/>
        <end position="20"/>
    </location>
</feature>
<reference evidence="2 3" key="1">
    <citation type="submission" date="2019-08" db="EMBL/GenBank/DDBJ databases">
        <title>A chromosome-level genome assembly, high-density linkage maps, and genome scans reveal the genomic architecture of hybrid incompatibilities underlying speciation via character displacement in darters (Percidae: Etheostominae).</title>
        <authorList>
            <person name="Moran R.L."/>
            <person name="Catchen J.M."/>
            <person name="Fuller R.C."/>
        </authorList>
    </citation>
    <scope>NUCLEOTIDE SEQUENCE [LARGE SCALE GENOMIC DNA]</scope>
    <source>
        <strain evidence="2">EspeVRDwgs_2016</strain>
        <tissue evidence="2">Muscle</tissue>
    </source>
</reference>